<dbReference type="SUPFAM" id="SSF49303">
    <property type="entry name" value="beta-Galactosidase/glucuronidase domain"/>
    <property type="match status" value="2"/>
</dbReference>
<evidence type="ECO:0000313" key="13">
    <source>
        <dbReference type="Proteomes" id="UP000886879"/>
    </source>
</evidence>
<dbReference type="SUPFAM" id="SSF49785">
    <property type="entry name" value="Galactose-binding domain-like"/>
    <property type="match status" value="1"/>
</dbReference>
<dbReference type="InterPro" id="IPR006104">
    <property type="entry name" value="Glyco_hydro_2_N"/>
</dbReference>
<dbReference type="Pfam" id="PF07532">
    <property type="entry name" value="Big_4"/>
    <property type="match status" value="1"/>
</dbReference>
<feature type="signal peptide" evidence="9">
    <location>
        <begin position="1"/>
        <end position="28"/>
    </location>
</feature>
<evidence type="ECO:0000313" key="12">
    <source>
        <dbReference type="EMBL" id="HIQ61358.1"/>
    </source>
</evidence>
<name>A0A9D0YT19_9FIRM</name>
<dbReference type="Pfam" id="PF02929">
    <property type="entry name" value="Bgal_small_N"/>
    <property type="match status" value="1"/>
</dbReference>
<dbReference type="InterPro" id="IPR006102">
    <property type="entry name" value="Ig-like_GH2"/>
</dbReference>
<keyword evidence="7" id="KW-0326">Glycosidase</keyword>
<dbReference type="SMART" id="SM01038">
    <property type="entry name" value="Bgal_small_N"/>
    <property type="match status" value="1"/>
</dbReference>
<evidence type="ECO:0000256" key="1">
    <source>
        <dbReference type="ARBA" id="ARBA00001412"/>
    </source>
</evidence>
<dbReference type="InterPro" id="IPR011081">
    <property type="entry name" value="Big_4"/>
</dbReference>
<dbReference type="SUPFAM" id="SSF74650">
    <property type="entry name" value="Galactose mutarotase-like"/>
    <property type="match status" value="1"/>
</dbReference>
<dbReference type="Gene3D" id="2.60.120.200">
    <property type="match status" value="2"/>
</dbReference>
<evidence type="ECO:0000256" key="4">
    <source>
        <dbReference type="ARBA" id="ARBA00022729"/>
    </source>
</evidence>
<evidence type="ECO:0000256" key="9">
    <source>
        <dbReference type="SAM" id="SignalP"/>
    </source>
</evidence>
<dbReference type="Pfam" id="PF02837">
    <property type="entry name" value="Glyco_hydro_2_N"/>
    <property type="match status" value="1"/>
</dbReference>
<feature type="domain" description="Beta galactosidase small chain/" evidence="11">
    <location>
        <begin position="1092"/>
        <end position="1362"/>
    </location>
</feature>
<dbReference type="GO" id="GO:0030246">
    <property type="term" value="F:carbohydrate binding"/>
    <property type="evidence" value="ECO:0007669"/>
    <property type="project" value="InterPro"/>
</dbReference>
<dbReference type="PRINTS" id="PR00132">
    <property type="entry name" value="GLHYDRLASE2"/>
</dbReference>
<evidence type="ECO:0000256" key="2">
    <source>
        <dbReference type="ARBA" id="ARBA00007401"/>
    </source>
</evidence>
<dbReference type="InterPro" id="IPR017853">
    <property type="entry name" value="GH"/>
</dbReference>
<dbReference type="EMBL" id="DVFO01000074">
    <property type="protein sequence ID" value="HIQ61358.1"/>
    <property type="molecule type" value="Genomic_DNA"/>
</dbReference>
<dbReference type="Gene3D" id="1.20.1270.70">
    <property type="entry name" value="Designed single chain three-helix bundle"/>
    <property type="match status" value="1"/>
</dbReference>
<keyword evidence="6" id="KW-1015">Disulfide bond</keyword>
<dbReference type="InterPro" id="IPR006101">
    <property type="entry name" value="Glyco_hydro_2"/>
</dbReference>
<proteinExistence type="inferred from homology"/>
<dbReference type="GO" id="GO:0005990">
    <property type="term" value="P:lactose catabolic process"/>
    <property type="evidence" value="ECO:0007669"/>
    <property type="project" value="TreeGrafter"/>
</dbReference>
<dbReference type="InterPro" id="IPR006558">
    <property type="entry name" value="LamG-like"/>
</dbReference>
<gene>
    <name evidence="12" type="ORF">IAD31_07155</name>
</gene>
<dbReference type="InterPro" id="IPR008979">
    <property type="entry name" value="Galactose-bd-like_sf"/>
</dbReference>
<comment type="similarity">
    <text evidence="2">Belongs to the glycosyl hydrolase 2 family.</text>
</comment>
<keyword evidence="5" id="KW-0378">Hydrolase</keyword>
<feature type="non-terminal residue" evidence="12">
    <location>
        <position position="2169"/>
    </location>
</feature>
<dbReference type="InterPro" id="IPR004199">
    <property type="entry name" value="B-gal_small/dom_5"/>
</dbReference>
<dbReference type="InterPro" id="IPR014718">
    <property type="entry name" value="GH-type_carb-bd"/>
</dbReference>
<dbReference type="InterPro" id="IPR011013">
    <property type="entry name" value="Gal_mutarotase_sf_dom"/>
</dbReference>
<dbReference type="GO" id="GO:0004565">
    <property type="term" value="F:beta-galactosidase activity"/>
    <property type="evidence" value="ECO:0007669"/>
    <property type="project" value="UniProtKB-EC"/>
</dbReference>
<protein>
    <recommendedName>
        <fullName evidence="3">beta-galactosidase</fullName>
        <ecNumber evidence="3">3.2.1.23</ecNumber>
    </recommendedName>
    <alternativeName>
        <fullName evidence="8">Lactase</fullName>
    </alternativeName>
</protein>
<reference evidence="12" key="2">
    <citation type="journal article" date="2021" name="PeerJ">
        <title>Extensive microbial diversity within the chicken gut microbiome revealed by metagenomics and culture.</title>
        <authorList>
            <person name="Gilroy R."/>
            <person name="Ravi A."/>
            <person name="Getino M."/>
            <person name="Pursley I."/>
            <person name="Horton D.L."/>
            <person name="Alikhan N.F."/>
            <person name="Baker D."/>
            <person name="Gharbi K."/>
            <person name="Hall N."/>
            <person name="Watson M."/>
            <person name="Adriaenssens E.M."/>
            <person name="Foster-Nyarko E."/>
            <person name="Jarju S."/>
            <person name="Secka A."/>
            <person name="Antonio M."/>
            <person name="Oren A."/>
            <person name="Chaudhuri R.R."/>
            <person name="La Ragione R."/>
            <person name="Hildebrand F."/>
            <person name="Pallen M.J."/>
        </authorList>
    </citation>
    <scope>NUCLEOTIDE SEQUENCE</scope>
    <source>
        <strain evidence="12">ChiGjej2B2-12916</strain>
    </source>
</reference>
<dbReference type="Gene3D" id="2.60.40.10">
    <property type="entry name" value="Immunoglobulins"/>
    <property type="match status" value="2"/>
</dbReference>
<dbReference type="SMART" id="SM00560">
    <property type="entry name" value="LamGL"/>
    <property type="match status" value="2"/>
</dbReference>
<dbReference type="GO" id="GO:0009341">
    <property type="term" value="C:beta-galactosidase complex"/>
    <property type="evidence" value="ECO:0007669"/>
    <property type="project" value="InterPro"/>
</dbReference>
<dbReference type="SUPFAM" id="SSF51445">
    <property type="entry name" value="(Trans)glycosidases"/>
    <property type="match status" value="1"/>
</dbReference>
<dbReference type="InterPro" id="IPR036156">
    <property type="entry name" value="Beta-gal/glucu_dom_sf"/>
</dbReference>
<feature type="domain" description="LamG-like jellyroll fold" evidence="10">
    <location>
        <begin position="1510"/>
        <end position="1652"/>
    </location>
</feature>
<dbReference type="Gene3D" id="2.60.120.260">
    <property type="entry name" value="Galactose-binding domain-like"/>
    <property type="match status" value="1"/>
</dbReference>
<keyword evidence="4 9" id="KW-0732">Signal</keyword>
<organism evidence="12 13">
    <name type="scientific">Candidatus Enterenecus faecium</name>
    <dbReference type="NCBI Taxonomy" id="2840780"/>
    <lineage>
        <taxon>Bacteria</taxon>
        <taxon>Bacillati</taxon>
        <taxon>Bacillota</taxon>
        <taxon>Clostridia</taxon>
        <taxon>Eubacteriales</taxon>
        <taxon>Candidatus Enterenecus</taxon>
    </lineage>
</organism>
<evidence type="ECO:0000256" key="7">
    <source>
        <dbReference type="ARBA" id="ARBA00023295"/>
    </source>
</evidence>
<feature type="domain" description="LamG-like jellyroll fold" evidence="10">
    <location>
        <begin position="728"/>
        <end position="859"/>
    </location>
</feature>
<dbReference type="Gene3D" id="1.20.1270.90">
    <property type="entry name" value="AF1782-like"/>
    <property type="match status" value="1"/>
</dbReference>
<dbReference type="Gene3D" id="2.70.98.10">
    <property type="match status" value="1"/>
</dbReference>
<dbReference type="InterPro" id="IPR013783">
    <property type="entry name" value="Ig-like_fold"/>
</dbReference>
<accession>A0A9D0YT19</accession>
<comment type="catalytic activity">
    <reaction evidence="1">
        <text>Hydrolysis of terminal non-reducing beta-D-galactose residues in beta-D-galactosides.</text>
        <dbReference type="EC" id="3.2.1.23"/>
    </reaction>
</comment>
<sequence>MRNRNKRVVSTGLALSMLLSMIPLHTMAAEPGNTQAGYKDPWNASASTPVLEKKDAITSPTFTYKEWTGEDGNEDVFAVNREEASMFATSSVIYDSVDAALDSAINFNKEASGYVQYLTGKNDADWSLRVVKNDTIAKESYANFYETDYTPDDSWSSGLQLPASWTYWGLDYPIYTNTQVPWQEDNTSSDTAPLAPVNYNPVGMYRKTFTLDEGLSTLKEMNGRIYLNFQGVEAAYYVYLNGKPVGYSEDTYAPHSFDITDYLVDGENLLAVEVHKFCDGTWFELQDMFKDGGIFRDVYVYGAPQVHLNDYFVTTDLDETYENANLDLSVTVENESAQAASGYKVDVRVYNADGSMFVNGMTAEVPTIDAGSSQTVDLSKYVQDPELWSAEHPNLYYLVVSLYKDGGAYLGSMSQQLGFREIEFTRTEVDGSGNRTTQDSEYKPITINGQPLVFRGTNRHDTDPVYGKAVSKEVMEKDVELMKQYNLNAIRTSHYSNDDYLYYLCNKYGLYMMAETNLESHQLMNNEGKQVLFKELAMDRTVTTFNRLKNVSAIVSWSTGNENYYKSNANYADYMFYDLIWYFKDNDPTRPVHSESSNKANGTDMGSNMYPSVGTVQGEARNNMPYVMCEYDHAMGNAVGSIKEYWDAVRSGDNMLGGFIWDWVDQARVVTYPTSYELADYPGSVAGAQSVNKEPGEGALSDTSLVNGYVGFEDTDGAYNAALSGDRKAFTVEVILKPTEFKANEVFAAKGDKQFALKLNGDNNLEFFVYNGSWNSLVVEQSKLGDDFLNNWHQLVATYDNGAMKVYLDGEEIGSKSGPTSISSSGALLSLGYQSDYSGRQFAGEISMGRFYNVALTQDEIRAQNSATPAIGKDDERVLLWAEMSSIQEKKDGTYNYYAQDYAYYNEEIYGQALDGKFFGYGGDTGDWRNNSGNFCQNGLVTPDRVAQPELEEVKYQYQSLWFTASEADLMSGQVQVKNENGFTNLNEYNVVWQLMENGTVIGEGTVNADVGPQTTQTITIPYAQYMPKETKDGAEYYLNISVQLKSDTLWATADHEVAHEQFQVPANVEQVALTPSANEVVVDDSAEDVISITGEGFSFNIDKASGAISNYVYNGETLLTQGPVPNFWRAPVNNDNGNFDWAWQNAGKDAQVSGDIQVTQANGFTSIAFTQTFPNMNGLSQTVVYTVDGSGAVTLDLTVDATKTSTSRSRFMRIGTTMVLPEGYENVSWYGNGPVEAMWDRESFARVGEYSSTVNELFFPYLDTEDTGTLTGVKWFTVTNDQSDYAMAIAAQDTVEAQALHFTADDLTQARHPYELTYENETYLSINYRSQGTGNASCGPDVLGQYTLPTSKTYSYCYTLVPYTVKDADLYDVTAPFRTASVVDQDSAVKELKEAIESLVVTSVDQETEVNKLVNTYNGLSDALKEQLVDAKAHLDEQVEILEAMKADPYYHAVVADQSANGFDVDLTEKHDTVSMGMDAEQGTYMSGHFLVDNEGALEAMNEVIGGSNSFTMEAVIRPNVYDTSGSSFNMIMGKGDSSAAFRISGGNLYFFTYNGSAWMPTPPDGESSNFPMNNELVQQWLRVAAVYDGSNGGTISVYLNGELSSTRSNVGEVQPSDLYLGIGVCPDTGRTSFSDFSSVRLYSSALDTEALKADDETNLAREDVALWYDFGKLTYTTTTEVEVVEDLPAYTYLGEKPTLPDAISVSVNGGEPFDMNVTWNLDNLNLDQVGTYEISGSLANGQTVKHTMAVVPDDVVYFVDSGATNFTSLGQILVDANQDTIRNADADVAYTAENGWGYLNGENTGTDNGSTGSTYATVRHMTKEATGKSLSYQFDGLKAGTYNVYVGYQDPWTQWSTTRPTTITLNQGETNLATLNGVELCTATPAYVTMENVEVAADGAVTLTLAPEKTGDSNYDVLVSYILITAVGGEEPEPEEYIVTVNTQGEGTATAEPTTATAGTTVTLTQQAAEGWHFVEWQSEDVTVTDNTFVMPEGNVTVTAVFEEDETPEPGDVNKTLLEKTVAYADTLSTDGVTDTAKKAFEDALANAKTVLADADATQDEVNAAWNQLLEGIWGLGLVQGDKDELNQLIAKAEDMMANADKYVEENWQQLVDALAAAKDVAADGDAMDEDIKPVAQALLDAILAQRFKADKSILEDLIGKAEGIDL</sequence>
<evidence type="ECO:0000256" key="3">
    <source>
        <dbReference type="ARBA" id="ARBA00012756"/>
    </source>
</evidence>
<dbReference type="InterPro" id="IPR044060">
    <property type="entry name" value="Bacterial_rp_domain"/>
</dbReference>
<dbReference type="InterPro" id="IPR006103">
    <property type="entry name" value="Glyco_hydro_2_cat"/>
</dbReference>
<dbReference type="PANTHER" id="PTHR46323:SF2">
    <property type="entry name" value="BETA-GALACTOSIDASE"/>
    <property type="match status" value="1"/>
</dbReference>
<evidence type="ECO:0000256" key="8">
    <source>
        <dbReference type="ARBA" id="ARBA00032230"/>
    </source>
</evidence>
<dbReference type="Pfam" id="PF02836">
    <property type="entry name" value="Glyco_hydro_2_C"/>
    <property type="match status" value="2"/>
</dbReference>
<dbReference type="SUPFAM" id="SSF49899">
    <property type="entry name" value="Concanavalin A-like lectins/glucanases"/>
    <property type="match status" value="2"/>
</dbReference>
<evidence type="ECO:0000256" key="6">
    <source>
        <dbReference type="ARBA" id="ARBA00023157"/>
    </source>
</evidence>
<dbReference type="Pfam" id="PF16353">
    <property type="entry name" value="LacZ_4"/>
    <property type="match status" value="1"/>
</dbReference>
<dbReference type="Pfam" id="PF13385">
    <property type="entry name" value="Laminin_G_3"/>
    <property type="match status" value="2"/>
</dbReference>
<evidence type="ECO:0000259" key="10">
    <source>
        <dbReference type="SMART" id="SM00560"/>
    </source>
</evidence>
<evidence type="ECO:0000256" key="5">
    <source>
        <dbReference type="ARBA" id="ARBA00022801"/>
    </source>
</evidence>
<evidence type="ECO:0000259" key="11">
    <source>
        <dbReference type="SMART" id="SM01038"/>
    </source>
</evidence>
<dbReference type="Proteomes" id="UP000886879">
    <property type="component" value="Unassembled WGS sequence"/>
</dbReference>
<reference evidence="12" key="1">
    <citation type="submission" date="2020-10" db="EMBL/GenBank/DDBJ databases">
        <authorList>
            <person name="Gilroy R."/>
        </authorList>
    </citation>
    <scope>NUCLEOTIDE SEQUENCE</scope>
    <source>
        <strain evidence="12">ChiGjej2B2-12916</strain>
    </source>
</reference>
<dbReference type="Gene3D" id="3.20.20.80">
    <property type="entry name" value="Glycosidases"/>
    <property type="match status" value="1"/>
</dbReference>
<dbReference type="InterPro" id="IPR013320">
    <property type="entry name" value="ConA-like_dom_sf"/>
</dbReference>
<comment type="caution">
    <text evidence="12">The sequence shown here is derived from an EMBL/GenBank/DDBJ whole genome shotgun (WGS) entry which is preliminary data.</text>
</comment>
<dbReference type="PANTHER" id="PTHR46323">
    <property type="entry name" value="BETA-GALACTOSIDASE"/>
    <property type="match status" value="1"/>
</dbReference>
<dbReference type="EC" id="3.2.1.23" evidence="3"/>
<feature type="chain" id="PRO_5039017867" description="beta-galactosidase" evidence="9">
    <location>
        <begin position="29"/>
        <end position="2169"/>
    </location>
</feature>
<dbReference type="Pfam" id="PF18998">
    <property type="entry name" value="Flg_new_2"/>
    <property type="match status" value="1"/>
</dbReference>
<dbReference type="InterPro" id="IPR050347">
    <property type="entry name" value="Bact_Beta-galactosidase"/>
</dbReference>
<dbReference type="Pfam" id="PF00703">
    <property type="entry name" value="Glyco_hydro_2"/>
    <property type="match status" value="1"/>
</dbReference>
<dbReference type="InterPro" id="IPR032312">
    <property type="entry name" value="LacZ_4"/>
</dbReference>